<protein>
    <recommendedName>
        <fullName evidence="2">HTH cro/C1-type domain-containing protein</fullName>
    </recommendedName>
</protein>
<evidence type="ECO:0000313" key="3">
    <source>
        <dbReference type="EMBL" id="ARF59942.1"/>
    </source>
</evidence>
<dbReference type="InterPro" id="IPR041413">
    <property type="entry name" value="MLTR_LBD"/>
</dbReference>
<feature type="region of interest" description="Disordered" evidence="1">
    <location>
        <begin position="98"/>
        <end position="126"/>
    </location>
</feature>
<dbReference type="Proteomes" id="UP000192726">
    <property type="component" value="Chromosome"/>
</dbReference>
<dbReference type="PANTHER" id="PTHR35010:SF2">
    <property type="entry name" value="BLL4672 PROTEIN"/>
    <property type="match status" value="1"/>
</dbReference>
<dbReference type="Gene3D" id="1.10.260.40">
    <property type="entry name" value="lambda repressor-like DNA-binding domains"/>
    <property type="match status" value="1"/>
</dbReference>
<keyword evidence="4" id="KW-1185">Reference proteome</keyword>
<feature type="compositionally biased region" description="Gly residues" evidence="1">
    <location>
        <begin position="110"/>
        <end position="122"/>
    </location>
</feature>
<accession>A0A1V0U4S6</accession>
<feature type="domain" description="HTH cro/C1-type" evidence="2">
    <location>
        <begin position="136"/>
        <end position="207"/>
    </location>
</feature>
<dbReference type="AlphaFoldDB" id="A0A1V0U4S6"/>
<evidence type="ECO:0000256" key="1">
    <source>
        <dbReference type="SAM" id="MobiDB-lite"/>
    </source>
</evidence>
<evidence type="ECO:0000259" key="2">
    <source>
        <dbReference type="SMART" id="SM00530"/>
    </source>
</evidence>
<gene>
    <name evidence="3" type="ORF">B1H19_37365</name>
</gene>
<dbReference type="PANTHER" id="PTHR35010">
    <property type="entry name" value="BLL4672 PROTEIN-RELATED"/>
    <property type="match status" value="1"/>
</dbReference>
<sequence>MTISIGAMQKRSKLLTSPAERSSQSVRRGRPEVGSAVVVELADPVDTLDTRVSLLPTPGNSPGSFSSPPVRSGLSAQAMTNTHRLAGRAPQARRYRAAGRQEGTEAMSVGGPGAGREPGAGRGSAVRGVRKELGAFLRSRRERLTPASLGLPGTPRRRTPGLRRDEVAELAGISSSWYAWLEQGRVRTSEQVLRAVARALRLDPAETAHVLSFVEEGTPSAQPPGWVSRNLLSLVEAVAPNPAVVLDPHWDLLAWNAGYAALLTDFARLPPRQRNLLWLVFRWAPARTLIVNWEREARALLGQFRANAARHPDDRRYAEIVADLIEDPDAARWYDQRETAVYHPAVRHFRHPTAGDLRLRYVKLAAVDEPGHHFLCYLPDDRAAEAAVRTLTAQR</sequence>
<dbReference type="Gene3D" id="3.30.450.180">
    <property type="match status" value="1"/>
</dbReference>
<dbReference type="STRING" id="553510.B1H19_37365"/>
<dbReference type="InterPro" id="IPR010982">
    <property type="entry name" value="Lambda_DNA-bd_dom_sf"/>
</dbReference>
<dbReference type="KEGG" id="sgv:B1H19_37365"/>
<dbReference type="Pfam" id="PF13560">
    <property type="entry name" value="HTH_31"/>
    <property type="match status" value="1"/>
</dbReference>
<dbReference type="SMART" id="SM00530">
    <property type="entry name" value="HTH_XRE"/>
    <property type="match status" value="1"/>
</dbReference>
<name>A0A1V0U4S6_9ACTN</name>
<organism evidence="3 4">
    <name type="scientific">Streptomyces gilvosporeus</name>
    <dbReference type="NCBI Taxonomy" id="553510"/>
    <lineage>
        <taxon>Bacteria</taxon>
        <taxon>Bacillati</taxon>
        <taxon>Actinomycetota</taxon>
        <taxon>Actinomycetes</taxon>
        <taxon>Kitasatosporales</taxon>
        <taxon>Streptomycetaceae</taxon>
        <taxon>Streptomyces</taxon>
    </lineage>
</organism>
<feature type="region of interest" description="Disordered" evidence="1">
    <location>
        <begin position="1"/>
        <end position="33"/>
    </location>
</feature>
<dbReference type="Pfam" id="PF17765">
    <property type="entry name" value="MLTR_LBD"/>
    <property type="match status" value="1"/>
</dbReference>
<dbReference type="InterPro" id="IPR001387">
    <property type="entry name" value="Cro/C1-type_HTH"/>
</dbReference>
<dbReference type="CDD" id="cd00093">
    <property type="entry name" value="HTH_XRE"/>
    <property type="match status" value="1"/>
</dbReference>
<proteinExistence type="predicted"/>
<dbReference type="GO" id="GO:0003677">
    <property type="term" value="F:DNA binding"/>
    <property type="evidence" value="ECO:0007669"/>
    <property type="project" value="InterPro"/>
</dbReference>
<dbReference type="EMBL" id="CP020569">
    <property type="protein sequence ID" value="ARF59942.1"/>
    <property type="molecule type" value="Genomic_DNA"/>
</dbReference>
<evidence type="ECO:0000313" key="4">
    <source>
        <dbReference type="Proteomes" id="UP000192726"/>
    </source>
</evidence>
<reference evidence="3 4" key="1">
    <citation type="submission" date="2017-04" db="EMBL/GenBank/DDBJ databases">
        <title>Complete Genome Sequence of Streptomyces gilvosporeus F607, a Capable Producer of Natamycin.</title>
        <authorList>
            <person name="Zong G."/>
            <person name="Zhong C."/>
            <person name="Fu J."/>
            <person name="Qin R."/>
            <person name="Cao G."/>
        </authorList>
    </citation>
    <scope>NUCLEOTIDE SEQUENCE [LARGE SCALE GENOMIC DNA]</scope>
    <source>
        <strain evidence="3 4">F607</strain>
    </source>
</reference>
<dbReference type="SUPFAM" id="SSF47413">
    <property type="entry name" value="lambda repressor-like DNA-binding domains"/>
    <property type="match status" value="1"/>
</dbReference>